<sequence length="202" mass="22969">MNKLPRLKRTLTHLRSLNILRINSCSARCFSTNKDSEEKSNDSSPSLEFGVEKEVTPTENVKVESETKLSGFARSYDKFSHIDDKKSETPQTFTSLMRNSKFVDLGDPEGKVVTGEVFNVIGNDLYIDFGWKFYCVCRKPLKNEQYYVRGSKVRLRIKDLELSSKFLGAVNDVTLLEADCTLIGLISSPLQMAEQKARTRRP</sequence>
<dbReference type="AlphaFoldDB" id="A0A6I9WW12"/>
<feature type="region of interest" description="Disordered" evidence="1">
    <location>
        <begin position="32"/>
        <end position="51"/>
    </location>
</feature>
<dbReference type="InterPro" id="IPR019375">
    <property type="entry name" value="Ribosomal_bS1m"/>
</dbReference>
<dbReference type="GO" id="GO:0005763">
    <property type="term" value="C:mitochondrial small ribosomal subunit"/>
    <property type="evidence" value="ECO:0007669"/>
    <property type="project" value="TreeGrafter"/>
</dbReference>
<keyword evidence="3" id="KW-0689">Ribosomal protein</keyword>
<dbReference type="Proteomes" id="UP000504615">
    <property type="component" value="Unplaced"/>
</dbReference>
<dbReference type="PANTHER" id="PTHR13447">
    <property type="entry name" value="MITOCHONDRIAL 28S RIBOSOMAL PROTEIN S28"/>
    <property type="match status" value="1"/>
</dbReference>
<dbReference type="OrthoDB" id="6020229at2759"/>
<dbReference type="PANTHER" id="PTHR13447:SF2">
    <property type="entry name" value="SMALL RIBOSOMAL SUBUNIT PROTEIN BS1M"/>
    <property type="match status" value="1"/>
</dbReference>
<keyword evidence="2" id="KW-1185">Reference proteome</keyword>
<evidence type="ECO:0000256" key="1">
    <source>
        <dbReference type="SAM" id="MobiDB-lite"/>
    </source>
</evidence>
<proteinExistence type="predicted"/>
<keyword evidence="3" id="KW-0687">Ribonucleoprotein</keyword>
<organism evidence="2 3">
    <name type="scientific">Pogonomyrmex barbatus</name>
    <name type="common">red harvester ant</name>
    <dbReference type="NCBI Taxonomy" id="144034"/>
    <lineage>
        <taxon>Eukaryota</taxon>
        <taxon>Metazoa</taxon>
        <taxon>Ecdysozoa</taxon>
        <taxon>Arthropoda</taxon>
        <taxon>Hexapoda</taxon>
        <taxon>Insecta</taxon>
        <taxon>Pterygota</taxon>
        <taxon>Neoptera</taxon>
        <taxon>Endopterygota</taxon>
        <taxon>Hymenoptera</taxon>
        <taxon>Apocrita</taxon>
        <taxon>Aculeata</taxon>
        <taxon>Formicoidea</taxon>
        <taxon>Formicidae</taxon>
        <taxon>Myrmicinae</taxon>
        <taxon>Pogonomyrmex</taxon>
    </lineage>
</organism>
<dbReference type="GeneID" id="105431537"/>
<dbReference type="Pfam" id="PF10246">
    <property type="entry name" value="MRP-S35"/>
    <property type="match status" value="1"/>
</dbReference>
<protein>
    <submittedName>
        <fullName evidence="3">28S ribosomal protein S28, mitochondrial</fullName>
    </submittedName>
</protein>
<evidence type="ECO:0000313" key="3">
    <source>
        <dbReference type="RefSeq" id="XP_011644084.1"/>
    </source>
</evidence>
<gene>
    <name evidence="3" type="primary">LOC105431537</name>
</gene>
<dbReference type="RefSeq" id="XP_011644084.1">
    <property type="nucleotide sequence ID" value="XM_011645782.2"/>
</dbReference>
<dbReference type="KEGG" id="pbar:105431537"/>
<reference evidence="3" key="1">
    <citation type="submission" date="2025-08" db="UniProtKB">
        <authorList>
            <consortium name="RefSeq"/>
        </authorList>
    </citation>
    <scope>IDENTIFICATION</scope>
</reference>
<name>A0A6I9WW12_9HYME</name>
<evidence type="ECO:0000313" key="2">
    <source>
        <dbReference type="Proteomes" id="UP000504615"/>
    </source>
</evidence>
<accession>A0A6I9WW12</accession>
<dbReference type="CTD" id="28957"/>